<keyword evidence="3 5" id="KW-1133">Transmembrane helix</keyword>
<gene>
    <name evidence="6" type="ORF">G9U52_20995</name>
</gene>
<dbReference type="EMBL" id="JAAOIW010000008">
    <property type="protein sequence ID" value="NHN32321.1"/>
    <property type="molecule type" value="Genomic_DNA"/>
</dbReference>
<evidence type="ECO:0000256" key="3">
    <source>
        <dbReference type="ARBA" id="ARBA00022989"/>
    </source>
</evidence>
<feature type="transmembrane region" description="Helical" evidence="5">
    <location>
        <begin position="16"/>
        <end position="33"/>
    </location>
</feature>
<feature type="transmembrane region" description="Helical" evidence="5">
    <location>
        <begin position="45"/>
        <end position="69"/>
    </location>
</feature>
<keyword evidence="4 5" id="KW-0472">Membrane</keyword>
<protein>
    <recommendedName>
        <fullName evidence="8">Tic20 family protein</fullName>
    </recommendedName>
</protein>
<evidence type="ECO:0000313" key="7">
    <source>
        <dbReference type="Proteomes" id="UP001165962"/>
    </source>
</evidence>
<evidence type="ECO:0008006" key="8">
    <source>
        <dbReference type="Google" id="ProtNLM"/>
    </source>
</evidence>
<feature type="transmembrane region" description="Helical" evidence="5">
    <location>
        <begin position="75"/>
        <end position="93"/>
    </location>
</feature>
<accession>A0ABX0JEL9</accession>
<name>A0ABX0JEL9_9BACL</name>
<evidence type="ECO:0000256" key="4">
    <source>
        <dbReference type="ARBA" id="ARBA00023136"/>
    </source>
</evidence>
<evidence type="ECO:0000256" key="5">
    <source>
        <dbReference type="SAM" id="Phobius"/>
    </source>
</evidence>
<sequence>MSELTVDPADANENKWVGVLAYIIFFIPLLVAKQSRFAMFHANQGLLLLLLCVAANVILGFIPIIGWILLPFANLATLGLAIYGIIQAANGLIKPLPVIGNYILIKTP</sequence>
<reference evidence="6" key="1">
    <citation type="submission" date="2020-03" db="EMBL/GenBank/DDBJ databases">
        <title>Draft sequencing of Paenibacilllus sp. S3N08.</title>
        <authorList>
            <person name="Kim D.-U."/>
        </authorList>
    </citation>
    <scope>NUCLEOTIDE SEQUENCE</scope>
    <source>
        <strain evidence="6">S3N08</strain>
    </source>
</reference>
<dbReference type="Pfam" id="PF09685">
    <property type="entry name" value="MamF_MmsF"/>
    <property type="match status" value="1"/>
</dbReference>
<keyword evidence="7" id="KW-1185">Reference proteome</keyword>
<organism evidence="6 7">
    <name type="scientific">Paenibacillus agricola</name>
    <dbReference type="NCBI Taxonomy" id="2716264"/>
    <lineage>
        <taxon>Bacteria</taxon>
        <taxon>Bacillati</taxon>
        <taxon>Bacillota</taxon>
        <taxon>Bacilli</taxon>
        <taxon>Bacillales</taxon>
        <taxon>Paenibacillaceae</taxon>
        <taxon>Paenibacillus</taxon>
    </lineage>
</organism>
<comment type="caution">
    <text evidence="6">The sequence shown here is derived from an EMBL/GenBank/DDBJ whole genome shotgun (WGS) entry which is preliminary data.</text>
</comment>
<dbReference type="InterPro" id="IPR019109">
    <property type="entry name" value="MamF_MmsF"/>
</dbReference>
<evidence type="ECO:0000256" key="1">
    <source>
        <dbReference type="ARBA" id="ARBA00004141"/>
    </source>
</evidence>
<evidence type="ECO:0000256" key="2">
    <source>
        <dbReference type="ARBA" id="ARBA00022692"/>
    </source>
</evidence>
<evidence type="ECO:0000313" key="6">
    <source>
        <dbReference type="EMBL" id="NHN32321.1"/>
    </source>
</evidence>
<dbReference type="Proteomes" id="UP001165962">
    <property type="component" value="Unassembled WGS sequence"/>
</dbReference>
<keyword evidence="2 5" id="KW-0812">Transmembrane</keyword>
<proteinExistence type="predicted"/>
<comment type="subcellular location">
    <subcellularLocation>
        <location evidence="1">Membrane</location>
        <topology evidence="1">Multi-pass membrane protein</topology>
    </subcellularLocation>
</comment>